<name>A0A0L7R238_9HYME</name>
<evidence type="ECO:0000313" key="2">
    <source>
        <dbReference type="EMBL" id="KOC64836.1"/>
    </source>
</evidence>
<dbReference type="AlphaFoldDB" id="A0A0L7R238"/>
<dbReference type="EMBL" id="KQ414667">
    <property type="protein sequence ID" value="KOC64836.1"/>
    <property type="molecule type" value="Genomic_DNA"/>
</dbReference>
<feature type="compositionally biased region" description="Polar residues" evidence="1">
    <location>
        <begin position="1"/>
        <end position="13"/>
    </location>
</feature>
<keyword evidence="3" id="KW-1185">Reference proteome</keyword>
<dbReference type="Proteomes" id="UP000053825">
    <property type="component" value="Unassembled WGS sequence"/>
</dbReference>
<gene>
    <name evidence="2" type="ORF">WH47_00339</name>
</gene>
<feature type="region of interest" description="Disordered" evidence="1">
    <location>
        <begin position="93"/>
        <end position="113"/>
    </location>
</feature>
<accession>A0A0L7R238</accession>
<protein>
    <submittedName>
        <fullName evidence="2">Uncharacterized protein</fullName>
    </submittedName>
</protein>
<feature type="compositionally biased region" description="Basic and acidic residues" evidence="1">
    <location>
        <begin position="33"/>
        <end position="46"/>
    </location>
</feature>
<feature type="region of interest" description="Disordered" evidence="1">
    <location>
        <begin position="1"/>
        <end position="46"/>
    </location>
</feature>
<evidence type="ECO:0000256" key="1">
    <source>
        <dbReference type="SAM" id="MobiDB-lite"/>
    </source>
</evidence>
<reference evidence="2 3" key="1">
    <citation type="submission" date="2015-07" db="EMBL/GenBank/DDBJ databases">
        <title>The genome of Habropoda laboriosa.</title>
        <authorList>
            <person name="Pan H."/>
            <person name="Kapheim K."/>
        </authorList>
    </citation>
    <scope>NUCLEOTIDE SEQUENCE [LARGE SCALE GENOMIC DNA]</scope>
    <source>
        <strain evidence="2">0110345459</strain>
    </source>
</reference>
<sequence>MLKNKYNFSSQRQPKLKNSEIPEHQNTQSISKLEQRKTAKVEELRNTRTPKYSIDIKIRTAKGEYPKRQNSKMLKNKYNFSSQRQPKLKNSEIPEHQNTQSISKLEQRKTAKVEELRNTRTPKYSIDIKIRTAKGEYPKRPVKQEVIGVEDSRLTPDEFRHGRHYVTIISEWPCVPAHRRCSSTNCDACTRGIRGQRYVCNGKVRYTKGQQHVRYKHDQKLLHRALGFTSPPTTARTPPRKDVHIEPRNISELARRKSIAYYPVAHTDAMLYFTTAHGVS</sequence>
<proteinExistence type="predicted"/>
<organism evidence="2 3">
    <name type="scientific">Habropoda laboriosa</name>
    <dbReference type="NCBI Taxonomy" id="597456"/>
    <lineage>
        <taxon>Eukaryota</taxon>
        <taxon>Metazoa</taxon>
        <taxon>Ecdysozoa</taxon>
        <taxon>Arthropoda</taxon>
        <taxon>Hexapoda</taxon>
        <taxon>Insecta</taxon>
        <taxon>Pterygota</taxon>
        <taxon>Neoptera</taxon>
        <taxon>Endopterygota</taxon>
        <taxon>Hymenoptera</taxon>
        <taxon>Apocrita</taxon>
        <taxon>Aculeata</taxon>
        <taxon>Apoidea</taxon>
        <taxon>Anthophila</taxon>
        <taxon>Apidae</taxon>
        <taxon>Habropoda</taxon>
    </lineage>
</organism>
<evidence type="ECO:0000313" key="3">
    <source>
        <dbReference type="Proteomes" id="UP000053825"/>
    </source>
</evidence>